<feature type="region of interest" description="Disordered" evidence="1">
    <location>
        <begin position="111"/>
        <end position="157"/>
    </location>
</feature>
<evidence type="ECO:0000313" key="3">
    <source>
        <dbReference type="Proteomes" id="UP000077521"/>
    </source>
</evidence>
<dbReference type="AlphaFoldDB" id="A0A177TPW5"/>
<organism evidence="2 3">
    <name type="scientific">Tilletia indica</name>
    <dbReference type="NCBI Taxonomy" id="43049"/>
    <lineage>
        <taxon>Eukaryota</taxon>
        <taxon>Fungi</taxon>
        <taxon>Dikarya</taxon>
        <taxon>Basidiomycota</taxon>
        <taxon>Ustilaginomycotina</taxon>
        <taxon>Exobasidiomycetes</taxon>
        <taxon>Tilletiales</taxon>
        <taxon>Tilletiaceae</taxon>
        <taxon>Tilletia</taxon>
    </lineage>
</organism>
<comment type="caution">
    <text evidence="2">The sequence shown here is derived from an EMBL/GenBank/DDBJ whole genome shotgun (WGS) entry which is preliminary data.</text>
</comment>
<protein>
    <submittedName>
        <fullName evidence="2">Uncharacterized protein</fullName>
    </submittedName>
</protein>
<evidence type="ECO:0000256" key="1">
    <source>
        <dbReference type="SAM" id="MobiDB-lite"/>
    </source>
</evidence>
<keyword evidence="3" id="KW-1185">Reference proteome</keyword>
<evidence type="ECO:0000313" key="2">
    <source>
        <dbReference type="EMBL" id="KAE8249217.1"/>
    </source>
</evidence>
<sequence length="352" mass="37590">MDTYAFRNSLAILTTLGRCPSTHPGDVLAYRKAVSTIVLSHSTPRPSNPPPLHRLIDAIMRLLANGVPAHEDIAPAYYAAVNTVLSLRPFPSQTPGEDYTLDVIDIIADSDGSDDREQSLPQHSGPVVQPSDATLDEPTIVSAPRSSSNDAIQPSNATSDALTIASASESTSDAVTQPPSSSNTWDGNFDLNSFLGSGNSSNLLNGASPFPFQQPIPQPIPSTWFITYVPYVPKHGEPNHAVLVRLFSKHPRGFGYRRIRAMLAAMAAGEIDPVLKAEDDFYVEYSAGTAAPSASSKMLPGTSTSSSEKHIETRPTTTIDCTSSTPSCPFIKLTSSVPAGRRPTASWPSFQP</sequence>
<feature type="region of interest" description="Disordered" evidence="1">
    <location>
        <begin position="292"/>
        <end position="322"/>
    </location>
</feature>
<proteinExistence type="predicted"/>
<feature type="compositionally biased region" description="Polar residues" evidence="1">
    <location>
        <begin position="292"/>
        <end position="306"/>
    </location>
</feature>
<reference evidence="2" key="1">
    <citation type="submission" date="2016-04" db="EMBL/GenBank/DDBJ databases">
        <authorList>
            <person name="Nguyen H.D."/>
            <person name="Samba Siva P."/>
            <person name="Cullis J."/>
            <person name="Levesque C.A."/>
            <person name="Hambleton S."/>
        </authorList>
    </citation>
    <scope>NUCLEOTIDE SEQUENCE</scope>
    <source>
        <strain evidence="2">DAOMC 236416</strain>
    </source>
</reference>
<feature type="compositionally biased region" description="Polar residues" evidence="1">
    <location>
        <begin position="144"/>
        <end position="157"/>
    </location>
</feature>
<gene>
    <name evidence="2" type="ORF">A4X13_0g5293</name>
</gene>
<accession>A0A177TPW5</accession>
<dbReference type="Proteomes" id="UP000077521">
    <property type="component" value="Unassembled WGS sequence"/>
</dbReference>
<reference evidence="2" key="2">
    <citation type="journal article" date="2019" name="IMA Fungus">
        <title>Genome sequencing and comparison of five Tilletia species to identify candidate genes for the detection of regulated species infecting wheat.</title>
        <authorList>
            <person name="Nguyen H.D.T."/>
            <person name="Sultana T."/>
            <person name="Kesanakurti P."/>
            <person name="Hambleton S."/>
        </authorList>
    </citation>
    <scope>NUCLEOTIDE SEQUENCE</scope>
    <source>
        <strain evidence="2">DAOMC 236416</strain>
    </source>
</reference>
<dbReference type="EMBL" id="LWDF02000401">
    <property type="protein sequence ID" value="KAE8249217.1"/>
    <property type="molecule type" value="Genomic_DNA"/>
</dbReference>
<name>A0A177TPW5_9BASI</name>